<feature type="region of interest" description="Disordered" evidence="1">
    <location>
        <begin position="85"/>
        <end position="105"/>
    </location>
</feature>
<name>A0A2A9MG15_BESBE</name>
<dbReference type="GO" id="GO:0005829">
    <property type="term" value="C:cytosol"/>
    <property type="evidence" value="ECO:0007669"/>
    <property type="project" value="TreeGrafter"/>
</dbReference>
<evidence type="ECO:0000313" key="2">
    <source>
        <dbReference type="EMBL" id="PFH37458.1"/>
    </source>
</evidence>
<dbReference type="VEuPathDB" id="ToxoDB:BESB_039160"/>
<feature type="compositionally biased region" description="Basic and acidic residues" evidence="1">
    <location>
        <begin position="411"/>
        <end position="433"/>
    </location>
</feature>
<dbReference type="Pfam" id="PF04177">
    <property type="entry name" value="TAP42"/>
    <property type="match status" value="1"/>
</dbReference>
<dbReference type="GeneID" id="40308897"/>
<dbReference type="PANTHER" id="PTHR10933:SF9">
    <property type="entry name" value="IMMUNOGLOBULIN-BINDING PROTEIN 1"/>
    <property type="match status" value="1"/>
</dbReference>
<dbReference type="Gene3D" id="1.25.40.540">
    <property type="entry name" value="TAP42-like family"/>
    <property type="match status" value="1"/>
</dbReference>
<keyword evidence="3" id="KW-1185">Reference proteome</keyword>
<dbReference type="AlphaFoldDB" id="A0A2A9MG15"/>
<evidence type="ECO:0000256" key="1">
    <source>
        <dbReference type="SAM" id="MobiDB-lite"/>
    </source>
</evidence>
<dbReference type="InterPro" id="IPR038511">
    <property type="entry name" value="TAP42/TAP46-like_sf"/>
</dbReference>
<dbReference type="EMBL" id="NWUJ01000002">
    <property type="protein sequence ID" value="PFH37458.1"/>
    <property type="molecule type" value="Genomic_DNA"/>
</dbReference>
<dbReference type="OrthoDB" id="10261753at2759"/>
<comment type="caution">
    <text evidence="2">The sequence shown here is derived from an EMBL/GenBank/DDBJ whole genome shotgun (WGS) entry which is preliminary data.</text>
</comment>
<accession>A0A2A9MG15</accession>
<feature type="region of interest" description="Disordered" evidence="1">
    <location>
        <begin position="407"/>
        <end position="444"/>
    </location>
</feature>
<dbReference type="KEGG" id="bbes:BESB_039160"/>
<dbReference type="GO" id="GO:0035303">
    <property type="term" value="P:regulation of dephosphorylation"/>
    <property type="evidence" value="ECO:0007669"/>
    <property type="project" value="TreeGrafter"/>
</dbReference>
<dbReference type="RefSeq" id="XP_029221467.1">
    <property type="nucleotide sequence ID" value="XM_029362502.1"/>
</dbReference>
<dbReference type="PANTHER" id="PTHR10933">
    <property type="entry name" value="IMMUNOGLOBULIN-BINDING PROTEIN 1"/>
    <property type="match status" value="1"/>
</dbReference>
<gene>
    <name evidence="2" type="ORF">BESB_039160</name>
</gene>
<dbReference type="InterPro" id="IPR007304">
    <property type="entry name" value="TAP46-like"/>
</dbReference>
<dbReference type="GO" id="GO:0051721">
    <property type="term" value="F:protein phosphatase 2A binding"/>
    <property type="evidence" value="ECO:0007669"/>
    <property type="project" value="TreeGrafter"/>
</dbReference>
<feature type="region of interest" description="Disordered" evidence="1">
    <location>
        <begin position="319"/>
        <end position="343"/>
    </location>
</feature>
<evidence type="ECO:0000313" key="3">
    <source>
        <dbReference type="Proteomes" id="UP000224006"/>
    </source>
</evidence>
<dbReference type="GO" id="GO:0009966">
    <property type="term" value="P:regulation of signal transduction"/>
    <property type="evidence" value="ECO:0007669"/>
    <property type="project" value="InterPro"/>
</dbReference>
<reference evidence="2 3" key="1">
    <citation type="submission" date="2017-09" db="EMBL/GenBank/DDBJ databases">
        <title>Genome sequencing of Besnoitia besnoiti strain Bb-Ger1.</title>
        <authorList>
            <person name="Schares G."/>
            <person name="Venepally P."/>
            <person name="Lorenzi H.A."/>
        </authorList>
    </citation>
    <scope>NUCLEOTIDE SEQUENCE [LARGE SCALE GENOMIC DNA]</scope>
    <source>
        <strain evidence="2 3">Bb-Ger1</strain>
    </source>
</reference>
<protein>
    <submittedName>
        <fullName evidence="2">TAP42 family protein</fullName>
    </submittedName>
</protein>
<organism evidence="2 3">
    <name type="scientific">Besnoitia besnoiti</name>
    <name type="common">Apicomplexan protozoan</name>
    <dbReference type="NCBI Taxonomy" id="94643"/>
    <lineage>
        <taxon>Eukaryota</taxon>
        <taxon>Sar</taxon>
        <taxon>Alveolata</taxon>
        <taxon>Apicomplexa</taxon>
        <taxon>Conoidasida</taxon>
        <taxon>Coccidia</taxon>
        <taxon>Eucoccidiorida</taxon>
        <taxon>Eimeriorina</taxon>
        <taxon>Sarcocystidae</taxon>
        <taxon>Besnoitia</taxon>
    </lineage>
</organism>
<proteinExistence type="predicted"/>
<sequence>MAGAVASELAGSALSEGAALERLFDFALTKYRKTIDSFTDAYEEEDAEEDASSSAEPTLSGIMRLPVALLTQLLGADGLRELQENAEKARGSGGSKTSPAQGGSAAMNARRDAVAKLTLCFKACAGAVEKLALFSAGEDWDEVATKHLRYLLLPYFLGRLSMECSDLQQRLNSLRETQVFFREFMADVERLGICRRDDVRAFDALVDELQQSAAGGQAGPPRASAGNPAARRDELVARAKFEKEVDAKVAALLRKRREAARRNAGQEDQEEGGLLGVDDEDERDFWASMLSRAAADTVTQMGLVIRELPLLTMRLQDDERRGGSEANDSRLFQGRPGAAGSGEAVRKPWVYTIKDRSDLRRLYREKVFTPGHNLPTMSLAECAAIEMEMEVNQIGATKPKIVEEYTTTQARAEREEKEELEERAWDDWKDENPRGSGNKMVNKG</sequence>
<dbReference type="Proteomes" id="UP000224006">
    <property type="component" value="Chromosome II"/>
</dbReference>
<dbReference type="STRING" id="94643.A0A2A9MG15"/>